<keyword evidence="1" id="KW-0472">Membrane</keyword>
<dbReference type="Proteomes" id="UP000176952">
    <property type="component" value="Unassembled WGS sequence"/>
</dbReference>
<name>A0A1G2B4Z0_9BACT</name>
<reference evidence="3 4" key="1">
    <citation type="journal article" date="2016" name="Nat. Commun.">
        <title>Thousands of microbial genomes shed light on interconnected biogeochemical processes in an aquifer system.</title>
        <authorList>
            <person name="Anantharaman K."/>
            <person name="Brown C.T."/>
            <person name="Hug L.A."/>
            <person name="Sharon I."/>
            <person name="Castelle C.J."/>
            <person name="Probst A.J."/>
            <person name="Thomas B.C."/>
            <person name="Singh A."/>
            <person name="Wilkins M.J."/>
            <person name="Karaoz U."/>
            <person name="Brodie E.L."/>
            <person name="Williams K.H."/>
            <person name="Hubbard S.S."/>
            <person name="Banfield J.F."/>
        </authorList>
    </citation>
    <scope>NUCLEOTIDE SEQUENCE [LARGE SCALE GENOMIC DNA]</scope>
</reference>
<accession>A0A1G2B4Z0</accession>
<dbReference type="InterPro" id="IPR008756">
    <property type="entry name" value="Peptidase_M56"/>
</dbReference>
<dbReference type="PANTHER" id="PTHR34978">
    <property type="entry name" value="POSSIBLE SENSOR-TRANSDUCER PROTEIN BLAR"/>
    <property type="match status" value="1"/>
</dbReference>
<feature type="transmembrane region" description="Helical" evidence="1">
    <location>
        <begin position="268"/>
        <end position="289"/>
    </location>
</feature>
<organism evidence="3 4">
    <name type="scientific">Candidatus Kerfeldbacteria bacterium RIFCSPHIGHO2_12_FULL_48_17</name>
    <dbReference type="NCBI Taxonomy" id="1798542"/>
    <lineage>
        <taxon>Bacteria</taxon>
        <taxon>Candidatus Kerfeldiibacteriota</taxon>
    </lineage>
</organism>
<dbReference type="Pfam" id="PF05569">
    <property type="entry name" value="Peptidase_M56"/>
    <property type="match status" value="1"/>
</dbReference>
<dbReference type="EMBL" id="MHKD01000019">
    <property type="protein sequence ID" value="OGY83709.1"/>
    <property type="molecule type" value="Genomic_DNA"/>
</dbReference>
<dbReference type="InterPro" id="IPR052173">
    <property type="entry name" value="Beta-lactam_resp_regulator"/>
</dbReference>
<protein>
    <recommendedName>
        <fullName evidence="2">Peptidase M56 domain-containing protein</fullName>
    </recommendedName>
</protein>
<dbReference type="PANTHER" id="PTHR34978:SF3">
    <property type="entry name" value="SLR0241 PROTEIN"/>
    <property type="match status" value="1"/>
</dbReference>
<keyword evidence="1" id="KW-0812">Transmembrane</keyword>
<evidence type="ECO:0000313" key="3">
    <source>
        <dbReference type="EMBL" id="OGY83709.1"/>
    </source>
</evidence>
<evidence type="ECO:0000313" key="4">
    <source>
        <dbReference type="Proteomes" id="UP000176952"/>
    </source>
</evidence>
<dbReference type="STRING" id="1798542.A3F54_04980"/>
<dbReference type="Gene3D" id="3.30.2010.10">
    <property type="entry name" value="Metalloproteases ('zincins'), catalytic domain"/>
    <property type="match status" value="1"/>
</dbReference>
<sequence>MNYHRRAQFSFFVLAGSTLFIGAVFGFYVYALFPVVRSIITYNFFVGQTCDCQNLLTFSQHPFLNIFFLVSFSAAALWLISFIVLLFASWYRSLHLQKDFSLAASHITVPPRLRRLLQSHHILRRTLYISDTQPQLFTLGWFRPRIIVSQAALAVLSKKQLEASILHEIAHIRNRDAAKLGFFSVCDRVFFWLPFWHATTQKFRAYAEFAADTYAVQQHGSRQHLAQALFSFLERGAQLHPAVGAHFASIPHLRLSYILEDRQLHYRALGWLPLVSLVVFTIAALLFFARGHAVLATFDPSTVSYLHHCPLAQPNGSLFSPAPRMSVKPAEAMSVVVQSYCSL</sequence>
<feature type="domain" description="Peptidase M56" evidence="2">
    <location>
        <begin position="75"/>
        <end position="247"/>
    </location>
</feature>
<evidence type="ECO:0000256" key="1">
    <source>
        <dbReference type="SAM" id="Phobius"/>
    </source>
</evidence>
<gene>
    <name evidence="3" type="ORF">A3F54_04980</name>
</gene>
<evidence type="ECO:0000259" key="2">
    <source>
        <dbReference type="Pfam" id="PF05569"/>
    </source>
</evidence>
<proteinExistence type="predicted"/>
<dbReference type="AlphaFoldDB" id="A0A1G2B4Z0"/>
<feature type="transmembrane region" description="Helical" evidence="1">
    <location>
        <begin position="12"/>
        <end position="33"/>
    </location>
</feature>
<dbReference type="CDD" id="cd07326">
    <property type="entry name" value="M56_BlaR1_MecR1_like"/>
    <property type="match status" value="1"/>
</dbReference>
<keyword evidence="1" id="KW-1133">Transmembrane helix</keyword>
<comment type="caution">
    <text evidence="3">The sequence shown here is derived from an EMBL/GenBank/DDBJ whole genome shotgun (WGS) entry which is preliminary data.</text>
</comment>
<feature type="transmembrane region" description="Helical" evidence="1">
    <location>
        <begin position="66"/>
        <end position="88"/>
    </location>
</feature>